<comment type="caution">
    <text evidence="1">The sequence shown here is derived from an EMBL/GenBank/DDBJ whole genome shotgun (WGS) entry which is preliminary data.</text>
</comment>
<proteinExistence type="predicted"/>
<organism evidence="1 2">
    <name type="scientific">Pseudomonas syringae pv. solidagae</name>
    <dbReference type="NCBI Taxonomy" id="264458"/>
    <lineage>
        <taxon>Bacteria</taxon>
        <taxon>Pseudomonadati</taxon>
        <taxon>Pseudomonadota</taxon>
        <taxon>Gammaproteobacteria</taxon>
        <taxon>Pseudomonadales</taxon>
        <taxon>Pseudomonadaceae</taxon>
        <taxon>Pseudomonas</taxon>
        <taxon>Pseudomonas syringae</taxon>
    </lineage>
</organism>
<dbReference type="AlphaFoldDB" id="A0A3M5L2A8"/>
<gene>
    <name evidence="1" type="ORF">ALP48_200046</name>
</gene>
<evidence type="ECO:0000313" key="1">
    <source>
        <dbReference type="EMBL" id="RMT42138.1"/>
    </source>
</evidence>
<dbReference type="Proteomes" id="UP000268096">
    <property type="component" value="Unassembled WGS sequence"/>
</dbReference>
<accession>A0A3M5L2A8</accession>
<dbReference type="EMBL" id="RBTH01000289">
    <property type="protein sequence ID" value="RMT42138.1"/>
    <property type="molecule type" value="Genomic_DNA"/>
</dbReference>
<reference evidence="1 2" key="1">
    <citation type="submission" date="2018-08" db="EMBL/GenBank/DDBJ databases">
        <title>Recombination of ecologically and evolutionarily significant loci maintains genetic cohesion in the Pseudomonas syringae species complex.</title>
        <authorList>
            <person name="Dillon M."/>
            <person name="Thakur S."/>
            <person name="Almeida R.N.D."/>
            <person name="Weir B.S."/>
            <person name="Guttman D.S."/>
        </authorList>
    </citation>
    <scope>NUCLEOTIDE SEQUENCE [LARGE SCALE GENOMIC DNA]</scope>
    <source>
        <strain evidence="1 2">ICMP 16926</strain>
    </source>
</reference>
<evidence type="ECO:0000313" key="2">
    <source>
        <dbReference type="Proteomes" id="UP000268096"/>
    </source>
</evidence>
<name>A0A3M5L2A8_PSESX</name>
<sequence length="245" mass="27888">MTQQRHRRAVAEGVGQALKGVSRIKRHITGAGFEDTQQADNHRRATLDADRHAIIRAHTQCQQAMSDLVGTCVELAVAQGLRFEHQRYDVGPFCGTGFELLVDGCAIRVVLARLVPLLEQLRTFVERQYRNGVQWSLRRLFQRIDQPFCCQLQIVAKTLRAYARRHQRSEQEAFAHIVDIDGQWVVGAFFIVQRQRLHAIPGGERFIGHGNTAVTIVEQGAEQRRRCNYAAATLGQRQRRVLMPE</sequence>
<dbReference type="AntiFam" id="ANF00178">
    <property type="entry name" value="Shadow ORF (opposite dhbF)"/>
</dbReference>
<protein>
    <submittedName>
        <fullName evidence="1">Uncharacterized protein</fullName>
    </submittedName>
</protein>